<feature type="region of interest" description="Disordered" evidence="2">
    <location>
        <begin position="1"/>
        <end position="21"/>
    </location>
</feature>
<dbReference type="Gene3D" id="1.20.1440.170">
    <property type="entry name" value="Translation machinery-associated protein 16-like"/>
    <property type="match status" value="1"/>
</dbReference>
<evidence type="ECO:0000313" key="3">
    <source>
        <dbReference type="EMBL" id="KAH6600150.1"/>
    </source>
</evidence>
<evidence type="ECO:0008006" key="5">
    <source>
        <dbReference type="Google" id="ProtNLM"/>
    </source>
</evidence>
<dbReference type="Proteomes" id="UP001648503">
    <property type="component" value="Unassembled WGS sequence"/>
</dbReference>
<evidence type="ECO:0000313" key="4">
    <source>
        <dbReference type="Proteomes" id="UP001648503"/>
    </source>
</evidence>
<accession>A0ABQ8FL36</accession>
<evidence type="ECO:0000256" key="1">
    <source>
        <dbReference type="ARBA" id="ARBA00034127"/>
    </source>
</evidence>
<name>A0ABQ8FL36_9FUNG</name>
<reference evidence="3 4" key="1">
    <citation type="submission" date="2021-02" db="EMBL/GenBank/DDBJ databases">
        <title>Variation within the Batrachochytrium salamandrivorans European outbreak.</title>
        <authorList>
            <person name="Kelly M."/>
            <person name="Pasmans F."/>
            <person name="Shea T.P."/>
            <person name="Munoz J.F."/>
            <person name="Carranza S."/>
            <person name="Cuomo C.A."/>
            <person name="Martel A."/>
        </authorList>
    </citation>
    <scope>NUCLEOTIDE SEQUENCE [LARGE SCALE GENOMIC DNA]</scope>
    <source>
        <strain evidence="3 4">AMFP18/2</strain>
    </source>
</reference>
<dbReference type="InterPro" id="IPR021346">
    <property type="entry name" value="Tma16"/>
</dbReference>
<dbReference type="Pfam" id="PF11176">
    <property type="entry name" value="Tma16"/>
    <property type="match status" value="1"/>
</dbReference>
<comment type="caution">
    <text evidence="3">The sequence shown here is derived from an EMBL/GenBank/DDBJ whole genome shotgun (WGS) entry which is preliminary data.</text>
</comment>
<protein>
    <recommendedName>
        <fullName evidence="5">Translation machinery-associated protein 16</fullName>
    </recommendedName>
</protein>
<evidence type="ECO:0000256" key="2">
    <source>
        <dbReference type="SAM" id="MobiDB-lite"/>
    </source>
</evidence>
<dbReference type="EMBL" id="JAFCIX010000047">
    <property type="protein sequence ID" value="KAH6600150.1"/>
    <property type="molecule type" value="Genomic_DNA"/>
</dbReference>
<keyword evidence="4" id="KW-1185">Reference proteome</keyword>
<gene>
    <name evidence="3" type="ORF">BASA50_002542</name>
</gene>
<proteinExistence type="inferred from homology"/>
<comment type="similarity">
    <text evidence="1">Belongs to the TMA16 family.</text>
</comment>
<dbReference type="PANTHER" id="PTHR13349:SF2">
    <property type="entry name" value="TRANSLATION MACHINERY-ASSOCIATED PROTEIN 16"/>
    <property type="match status" value="1"/>
</dbReference>
<dbReference type="InterPro" id="IPR038356">
    <property type="entry name" value="Tma16_sf"/>
</dbReference>
<dbReference type="PANTHER" id="PTHR13349">
    <property type="entry name" value="TRANSLATION MACHINERY-ASSOCIATED PROTEIN 16"/>
    <property type="match status" value="1"/>
</dbReference>
<sequence length="188" mass="21514">MPNNKKKSLSNIKGLDKAHPYSRKALQIQRALHRDDSISKKKLDRDQHKRLAVERVLWFKFAIPDPPEVTTEADVHAVIDMYINRYEDEIAQIKSQLRKNRPKPGRLDLLESMRAKDLAEYNGGIEVPLMSDIKNVELLKAWEGDHNALANIRMVRVVKPIKELASTGSSLMDVSDSTKIETDDMQTQ</sequence>
<organism evidence="3 4">
    <name type="scientific">Batrachochytrium salamandrivorans</name>
    <dbReference type="NCBI Taxonomy" id="1357716"/>
    <lineage>
        <taxon>Eukaryota</taxon>
        <taxon>Fungi</taxon>
        <taxon>Fungi incertae sedis</taxon>
        <taxon>Chytridiomycota</taxon>
        <taxon>Chytridiomycota incertae sedis</taxon>
        <taxon>Chytridiomycetes</taxon>
        <taxon>Rhizophydiales</taxon>
        <taxon>Rhizophydiales incertae sedis</taxon>
        <taxon>Batrachochytrium</taxon>
    </lineage>
</organism>